<dbReference type="CDD" id="cd00130">
    <property type="entry name" value="PAS"/>
    <property type="match status" value="1"/>
</dbReference>
<evidence type="ECO:0000259" key="26">
    <source>
        <dbReference type="PROSITE" id="PS50113"/>
    </source>
</evidence>
<dbReference type="FunFam" id="1.10.1200.260:FF:000002">
    <property type="entry name" value="Potassium voltage-gated channel subfamily H member 8"/>
    <property type="match status" value="1"/>
</dbReference>
<evidence type="ECO:0000256" key="4">
    <source>
        <dbReference type="ARBA" id="ARBA00022538"/>
    </source>
</evidence>
<dbReference type="InterPro" id="IPR018490">
    <property type="entry name" value="cNMP-bd_dom_sf"/>
</dbReference>
<feature type="transmembrane region" description="Helical" evidence="23">
    <location>
        <begin position="492"/>
        <end position="510"/>
    </location>
</feature>
<keyword evidence="4" id="KW-0633">Potassium transport</keyword>
<keyword evidence="10" id="KW-0406">Ion transport</keyword>
<dbReference type="PRINTS" id="PR01463">
    <property type="entry name" value="EAGCHANLFMLY"/>
</dbReference>
<keyword evidence="3" id="KW-1003">Cell membrane</keyword>
<dbReference type="GO" id="GO:0042391">
    <property type="term" value="P:regulation of membrane potential"/>
    <property type="evidence" value="ECO:0000318"/>
    <property type="project" value="GO_Central"/>
</dbReference>
<feature type="compositionally biased region" description="Basic and acidic residues" evidence="22">
    <location>
        <begin position="745"/>
        <end position="773"/>
    </location>
</feature>
<dbReference type="PANTHER" id="PTHR10217">
    <property type="entry name" value="VOLTAGE AND LIGAND GATED POTASSIUM CHANNEL"/>
    <property type="match status" value="1"/>
</dbReference>
<dbReference type="OMA" id="LMRHNFR"/>
<name>A0A9J7HKW9_BRAFL</name>
<dbReference type="GeneID" id="118405718"/>
<feature type="transmembrane region" description="Helical" evidence="23">
    <location>
        <begin position="401"/>
        <end position="427"/>
    </location>
</feature>
<evidence type="ECO:0000313" key="28">
    <source>
        <dbReference type="RefSeq" id="XP_035661276.1"/>
    </source>
</evidence>
<keyword evidence="6" id="KW-0631">Potassium channel</keyword>
<dbReference type="PANTHER" id="PTHR10217:SF637">
    <property type="entry name" value="EAG-LIKE K[+] CHANNEL, ISOFORM A"/>
    <property type="match status" value="1"/>
</dbReference>
<feature type="compositionally biased region" description="Acidic residues" evidence="22">
    <location>
        <begin position="779"/>
        <end position="790"/>
    </location>
</feature>
<evidence type="ECO:0000256" key="14">
    <source>
        <dbReference type="ARBA" id="ARBA00034430"/>
    </source>
</evidence>
<feature type="domain" description="PAS" evidence="25">
    <location>
        <begin position="42"/>
        <end position="90"/>
    </location>
</feature>
<keyword evidence="2" id="KW-0813">Transport</keyword>
<protein>
    <recommendedName>
        <fullName evidence="18">Voltage-gated inwardly rectifying potassium channel KCNH3</fullName>
    </recommendedName>
    <alternativeName>
        <fullName evidence="20">Ether-a-go-go-like potassium channel 2</fullName>
    </alternativeName>
    <alternativeName>
        <fullName evidence="19">Potassium voltage-gated channel subfamily H member 3</fullName>
    </alternativeName>
    <alternativeName>
        <fullName evidence="21">Voltage-gated potassium channel subunit Kv12.2</fullName>
    </alternativeName>
</protein>
<dbReference type="Pfam" id="PF00520">
    <property type="entry name" value="Ion_trans"/>
    <property type="match status" value="1"/>
</dbReference>
<dbReference type="InterPro" id="IPR003938">
    <property type="entry name" value="K_chnl_volt-dep_EAG/ELK/ERG"/>
</dbReference>
<dbReference type="InterPro" id="IPR000014">
    <property type="entry name" value="PAS"/>
</dbReference>
<feature type="region of interest" description="Disordered" evidence="22">
    <location>
        <begin position="745"/>
        <end position="840"/>
    </location>
</feature>
<dbReference type="InterPro" id="IPR001610">
    <property type="entry name" value="PAC"/>
</dbReference>
<comment type="subcellular location">
    <subcellularLocation>
        <location evidence="1">Cell membrane</location>
        <topology evidence="1">Multi-pass membrane protein</topology>
    </subcellularLocation>
</comment>
<evidence type="ECO:0000256" key="8">
    <source>
        <dbReference type="ARBA" id="ARBA00022958"/>
    </source>
</evidence>
<gene>
    <name evidence="28" type="primary">LOC118405718</name>
</gene>
<dbReference type="CDD" id="cd00038">
    <property type="entry name" value="CAP_ED"/>
    <property type="match status" value="1"/>
</dbReference>
<keyword evidence="13" id="KW-0407">Ion channel</keyword>
<dbReference type="InterPro" id="IPR000700">
    <property type="entry name" value="PAS-assoc_C"/>
</dbReference>
<evidence type="ECO:0000256" key="7">
    <source>
        <dbReference type="ARBA" id="ARBA00022882"/>
    </source>
</evidence>
<evidence type="ECO:0000256" key="17">
    <source>
        <dbReference type="ARBA" id="ARBA00065546"/>
    </source>
</evidence>
<reference evidence="28" key="2">
    <citation type="submission" date="2025-08" db="UniProtKB">
        <authorList>
            <consortium name="RefSeq"/>
        </authorList>
    </citation>
    <scope>IDENTIFICATION</scope>
    <source>
        <strain evidence="28">S238N-H82</strain>
        <tissue evidence="28">Testes</tissue>
    </source>
</reference>
<proteinExistence type="inferred from homology"/>
<dbReference type="FunFam" id="1.10.287.70:FF:000275">
    <property type="entry name" value="Potassium voltage-gated channel subfamily H member 8"/>
    <property type="match status" value="1"/>
</dbReference>
<evidence type="ECO:0000256" key="2">
    <source>
        <dbReference type="ARBA" id="ARBA00022448"/>
    </source>
</evidence>
<feature type="transmembrane region" description="Helical" evidence="23">
    <location>
        <begin position="255"/>
        <end position="275"/>
    </location>
</feature>
<dbReference type="Pfam" id="PF00027">
    <property type="entry name" value="cNMP_binding"/>
    <property type="match status" value="1"/>
</dbReference>
<feature type="compositionally biased region" description="Low complexity" evidence="22">
    <location>
        <begin position="1048"/>
        <end position="1066"/>
    </location>
</feature>
<evidence type="ECO:0000256" key="12">
    <source>
        <dbReference type="ARBA" id="ARBA00023180"/>
    </source>
</evidence>
<evidence type="ECO:0000256" key="13">
    <source>
        <dbReference type="ARBA" id="ARBA00023303"/>
    </source>
</evidence>
<evidence type="ECO:0000256" key="11">
    <source>
        <dbReference type="ARBA" id="ARBA00023136"/>
    </source>
</evidence>
<feature type="compositionally biased region" description="Low complexity" evidence="22">
    <location>
        <begin position="1089"/>
        <end position="1112"/>
    </location>
</feature>
<evidence type="ECO:0000256" key="19">
    <source>
        <dbReference type="ARBA" id="ARBA00075971"/>
    </source>
</evidence>
<evidence type="ECO:0000256" key="15">
    <source>
        <dbReference type="ARBA" id="ARBA00053640"/>
    </source>
</evidence>
<keyword evidence="5 23" id="KW-0812">Transmembrane</keyword>
<dbReference type="Gene3D" id="1.10.287.70">
    <property type="match status" value="1"/>
</dbReference>
<dbReference type="AlphaFoldDB" id="A0A9J7HKW9"/>
<keyword evidence="11 23" id="KW-0472">Membrane</keyword>
<evidence type="ECO:0000256" key="6">
    <source>
        <dbReference type="ARBA" id="ARBA00022826"/>
    </source>
</evidence>
<keyword evidence="8" id="KW-0630">Potassium</keyword>
<dbReference type="GO" id="GO:0005249">
    <property type="term" value="F:voltage-gated potassium channel activity"/>
    <property type="evidence" value="ECO:0000318"/>
    <property type="project" value="GO_Central"/>
</dbReference>
<evidence type="ECO:0000259" key="24">
    <source>
        <dbReference type="PROSITE" id="PS50042"/>
    </source>
</evidence>
<keyword evidence="9 23" id="KW-1133">Transmembrane helix</keyword>
<evidence type="ECO:0000256" key="16">
    <source>
        <dbReference type="ARBA" id="ARBA00060723"/>
    </source>
</evidence>
<comment type="similarity">
    <text evidence="16">Belongs to the potassium channel family. H (Eag) (TC 1.A.1.20) subfamily. Kv12.2/KCNH3 sub-subfamily.</text>
</comment>
<dbReference type="PROSITE" id="PS50042">
    <property type="entry name" value="CNMP_BINDING_3"/>
    <property type="match status" value="1"/>
</dbReference>
<keyword evidence="27" id="KW-1185">Reference proteome</keyword>
<reference evidence="27" key="1">
    <citation type="journal article" date="2020" name="Nat. Ecol. Evol.">
        <title>Deeply conserved synteny resolves early events in vertebrate evolution.</title>
        <authorList>
            <person name="Simakov O."/>
            <person name="Marletaz F."/>
            <person name="Yue J.X."/>
            <person name="O'Connell B."/>
            <person name="Jenkins J."/>
            <person name="Brandt A."/>
            <person name="Calef R."/>
            <person name="Tung C.H."/>
            <person name="Huang T.K."/>
            <person name="Schmutz J."/>
            <person name="Satoh N."/>
            <person name="Yu J.K."/>
            <person name="Putnam N.H."/>
            <person name="Green R.E."/>
            <person name="Rokhsar D.S."/>
        </authorList>
    </citation>
    <scope>NUCLEOTIDE SEQUENCE [LARGE SCALE GENOMIC DNA]</scope>
    <source>
        <strain evidence="27">S238N-H82</strain>
    </source>
</reference>
<feature type="region of interest" description="Disordered" evidence="22">
    <location>
        <begin position="1020"/>
        <end position="1126"/>
    </location>
</feature>
<keyword evidence="7" id="KW-0851">Voltage-gated channel</keyword>
<evidence type="ECO:0000256" key="3">
    <source>
        <dbReference type="ARBA" id="ARBA00022475"/>
    </source>
</evidence>
<evidence type="ECO:0000256" key="10">
    <source>
        <dbReference type="ARBA" id="ARBA00023065"/>
    </source>
</evidence>
<dbReference type="InterPro" id="IPR050818">
    <property type="entry name" value="KCNH_animal-type"/>
</dbReference>
<evidence type="ECO:0000256" key="18">
    <source>
        <dbReference type="ARBA" id="ARBA00072860"/>
    </source>
</evidence>
<dbReference type="SUPFAM" id="SSF55785">
    <property type="entry name" value="PYP-like sensor domain (PAS domain)"/>
    <property type="match status" value="1"/>
</dbReference>
<comment type="function">
    <text evidence="15">Pore-forming (alpha) subunit of a voltage-gated inwardly rectifying potassium channel. Charactherized by a fast rate of activation during depolarization followed by a rapid inactivation at much more depolarized value causing inward rectification due to a C-type inactivation mechanism. Exhibits a rapid recovery from inactivation.</text>
</comment>
<dbReference type="InterPro" id="IPR035965">
    <property type="entry name" value="PAS-like_dom_sf"/>
</dbReference>
<dbReference type="OrthoDB" id="432483at2759"/>
<dbReference type="Gene3D" id="1.10.1200.260">
    <property type="match status" value="1"/>
</dbReference>
<evidence type="ECO:0000256" key="5">
    <source>
        <dbReference type="ARBA" id="ARBA00022692"/>
    </source>
</evidence>
<evidence type="ECO:0000259" key="25">
    <source>
        <dbReference type="PROSITE" id="PS50112"/>
    </source>
</evidence>
<dbReference type="FunFam" id="2.60.120.10:FF:000061">
    <property type="entry name" value="Potassium voltage-gated channel subfamily H member 3"/>
    <property type="match status" value="1"/>
</dbReference>
<dbReference type="Pfam" id="PF13426">
    <property type="entry name" value="PAS_9"/>
    <property type="match status" value="1"/>
</dbReference>
<dbReference type="SUPFAM" id="SSF81324">
    <property type="entry name" value="Voltage-gated potassium channels"/>
    <property type="match status" value="1"/>
</dbReference>
<evidence type="ECO:0000256" key="21">
    <source>
        <dbReference type="ARBA" id="ARBA00082966"/>
    </source>
</evidence>
<dbReference type="GO" id="GO:0034702">
    <property type="term" value="C:monoatomic ion channel complex"/>
    <property type="evidence" value="ECO:0007669"/>
    <property type="project" value="UniProtKB-KW"/>
</dbReference>
<feature type="compositionally biased region" description="Low complexity" evidence="22">
    <location>
        <begin position="1020"/>
        <end position="1029"/>
    </location>
</feature>
<feature type="transmembrane region" description="Helical" evidence="23">
    <location>
        <begin position="522"/>
        <end position="546"/>
    </location>
</feature>
<dbReference type="Gene3D" id="3.30.450.20">
    <property type="entry name" value="PAS domain"/>
    <property type="match status" value="1"/>
</dbReference>
<comment type="catalytic activity">
    <reaction evidence="14">
        <text>K(+)(in) = K(+)(out)</text>
        <dbReference type="Rhea" id="RHEA:29463"/>
        <dbReference type="ChEBI" id="CHEBI:29103"/>
    </reaction>
</comment>
<dbReference type="GO" id="GO:0005242">
    <property type="term" value="F:inward rectifier potassium channel activity"/>
    <property type="evidence" value="ECO:0007669"/>
    <property type="project" value="UniProtKB-ARBA"/>
</dbReference>
<dbReference type="SMART" id="SM00100">
    <property type="entry name" value="cNMP"/>
    <property type="match status" value="1"/>
</dbReference>
<comment type="subunit">
    <text evidence="17">The potassium channel is probably composed of a homo- or heterotetrameric complex of pore-forming alpha subunits that can associate with modulating beta subunits. Interacts with KCNE1 and KCNE3; these interactions regulate KCNH3 trafficking to the plasma membrane and its subsequent voltage-gated potassium channel activity.</text>
</comment>
<dbReference type="NCBIfam" id="TIGR00229">
    <property type="entry name" value="sensory_box"/>
    <property type="match status" value="1"/>
</dbReference>
<sequence>MPARKGLLAPQNTFLDTIATRFDGTHSNFVLGNAQVANVYPIVYCSDGFCELTGFARAEVMQKGCACKFLYGNETSEIQISQIESALEEKDEFKTEVMFYKKNGTPFWCLLDIVPIKNEKGEVVLFLASHKDITRTKLSSMDLDEAEANEQGPTPRFKGAYVNASYGRRTGQQFQRRRSRAVLYQLSGHLQKPTQGRSRLKKLNSIEAERNQARAQYTNGFISDKMAVPEYKTESIKKPHFVLLHFSMFKSGWDFIILLATFYVAVVVPYNVAFALPCEKGRGPNFTKPSFVSDVIVEMLFIVDIILNFRTTYVTSSGQVVYDARSIALNYAKTWFFVDLMAAVPFDLLYAVNVEINILGESPRPTRPNEVDQTSFVHLMKTVRLLRLARLMQKLDRWSQYSALVLTLLMSFFGLLAHWLACIWYVIGREELKTHRWELGWLFELSRRIDQPYALGAGCGTLANRSIFNSTSNFTEGTDLLRPSEGGPDITSAYLTALYFTLSSLTSVGFGNVSANTNAEKIFSVCTMMIGALMHAAVFGNVTAIIQRLYSRRSEYHTKTKDLKEFTKLHNIPKALKTRMLEYFQAHWSENHGIDKVDMMKDFPDELRADIAMHMHKEILSLPLFENASQGCLRSLSLHIKTTFCAPGEYLVRHGDAMTTMYFVCSGSLEILRNGMVLAILGKGDLFGADLDAVDNVSKSNGDVKALTYCDLQFIQLPKLKDVFKLYPEFFQKLTRDVRHDLTFNLRDGCDTGEERSRSYTRKHDQDAADHVPKLPSISEDDELEDDDDATSSPQSPEEKPGVPKPPRLNLPRNSLPESSTTNLSPRSIDGSEETFDRWSGSRAFEFPSRRRSTGMTGLEARRTIRFVDGGEDENSLWKSRSFEFPSRKRSPVSGRRHRYSFGCCETAYGRPPSALQPPSSGAGAGDMDYLTVPYTPAGETRRSSVPWEMTLDDIGESRHSSTSNLDASELRGEVEYTRNTVDRLDKQVSSLTRDVATMSADLRQLMQLMQAHVAATSGAAVSTTSSPTHPKAAVERHHSQSPSLAQSGRGSSLDTNSSSSSRVTVIPMSNSREPLLEKQDCVFESEESLPSRGSRSSSVSSASSARKLSPPDCTTDRTTAHKKPM</sequence>
<dbReference type="PRINTS" id="PR01465">
    <property type="entry name" value="ELKCHANNEL"/>
</dbReference>
<dbReference type="Proteomes" id="UP000001554">
    <property type="component" value="Chromosome 18"/>
</dbReference>
<evidence type="ECO:0000256" key="1">
    <source>
        <dbReference type="ARBA" id="ARBA00004651"/>
    </source>
</evidence>
<dbReference type="InterPro" id="IPR000595">
    <property type="entry name" value="cNMP-bd_dom"/>
</dbReference>
<dbReference type="InterPro" id="IPR014710">
    <property type="entry name" value="RmlC-like_jellyroll"/>
</dbReference>
<evidence type="ECO:0000256" key="22">
    <source>
        <dbReference type="SAM" id="MobiDB-lite"/>
    </source>
</evidence>
<feature type="domain" description="Cyclic nucleotide-binding" evidence="24">
    <location>
        <begin position="624"/>
        <end position="688"/>
    </location>
</feature>
<accession>A0A9J7HKW9</accession>
<dbReference type="Gene3D" id="2.60.120.10">
    <property type="entry name" value="Jelly Rolls"/>
    <property type="match status" value="1"/>
</dbReference>
<dbReference type="PROSITE" id="PS50113">
    <property type="entry name" value="PAC"/>
    <property type="match status" value="1"/>
</dbReference>
<dbReference type="SMART" id="SM00086">
    <property type="entry name" value="PAC"/>
    <property type="match status" value="1"/>
</dbReference>
<evidence type="ECO:0000256" key="23">
    <source>
        <dbReference type="SAM" id="Phobius"/>
    </source>
</evidence>
<dbReference type="KEGG" id="bfo:118405718"/>
<feature type="domain" description="PAC" evidence="26">
    <location>
        <begin position="93"/>
        <end position="145"/>
    </location>
</feature>
<organism evidence="27 28">
    <name type="scientific">Branchiostoma floridae</name>
    <name type="common">Florida lancelet</name>
    <name type="synonym">Amphioxus</name>
    <dbReference type="NCBI Taxonomy" id="7739"/>
    <lineage>
        <taxon>Eukaryota</taxon>
        <taxon>Metazoa</taxon>
        <taxon>Chordata</taxon>
        <taxon>Cephalochordata</taxon>
        <taxon>Leptocardii</taxon>
        <taxon>Amphioxiformes</taxon>
        <taxon>Branchiostomatidae</taxon>
        <taxon>Branchiostoma</taxon>
    </lineage>
</organism>
<keyword evidence="12" id="KW-0325">Glycoprotein</keyword>
<evidence type="ECO:0000313" key="27">
    <source>
        <dbReference type="Proteomes" id="UP000001554"/>
    </source>
</evidence>
<dbReference type="FunFam" id="3.30.450.20:FF:000001">
    <property type="entry name" value="Potassium voltage-gated channel subfamily H member 7"/>
    <property type="match status" value="1"/>
</dbReference>
<dbReference type="GO" id="GO:0071805">
    <property type="term" value="P:potassium ion transmembrane transport"/>
    <property type="evidence" value="ECO:0000318"/>
    <property type="project" value="GO_Central"/>
</dbReference>
<dbReference type="InterPro" id="IPR005821">
    <property type="entry name" value="Ion_trans_dom"/>
</dbReference>
<dbReference type="PROSITE" id="PS50112">
    <property type="entry name" value="PAS"/>
    <property type="match status" value="1"/>
</dbReference>
<dbReference type="SUPFAM" id="SSF51206">
    <property type="entry name" value="cAMP-binding domain-like"/>
    <property type="match status" value="1"/>
</dbReference>
<dbReference type="InterPro" id="IPR003950">
    <property type="entry name" value="K_chnl_volt-dep_ELK"/>
</dbReference>
<evidence type="ECO:0000256" key="9">
    <source>
        <dbReference type="ARBA" id="ARBA00022989"/>
    </source>
</evidence>
<evidence type="ECO:0000256" key="20">
    <source>
        <dbReference type="ARBA" id="ARBA00076368"/>
    </source>
</evidence>
<dbReference type="GO" id="GO:0005886">
    <property type="term" value="C:plasma membrane"/>
    <property type="evidence" value="ECO:0000318"/>
    <property type="project" value="GO_Central"/>
</dbReference>
<dbReference type="RefSeq" id="XP_035661276.1">
    <property type="nucleotide sequence ID" value="XM_035805383.1"/>
</dbReference>